<reference evidence="3 4" key="1">
    <citation type="submission" date="2019-03" db="EMBL/GenBank/DDBJ databases">
        <title>Sequencing the genomes of 1000 actinobacteria strains.</title>
        <authorList>
            <person name="Klenk H.-P."/>
        </authorList>
    </citation>
    <scope>NUCLEOTIDE SEQUENCE [LARGE SCALE GENOMIC DNA]</scope>
    <source>
        <strain evidence="3 4">DSM 44969</strain>
    </source>
</reference>
<dbReference type="PROSITE" id="PS51903">
    <property type="entry name" value="CLP_R"/>
    <property type="match status" value="1"/>
</dbReference>
<dbReference type="InterPro" id="IPR004176">
    <property type="entry name" value="Clp_R_N"/>
</dbReference>
<dbReference type="InterPro" id="IPR036628">
    <property type="entry name" value="Clp_N_dom_sf"/>
</dbReference>
<gene>
    <name evidence="3" type="ORF">EV378_1265</name>
</gene>
<sequence length="181" mass="19435">MFERFTDPARRVVVLAQEDARERRQDRIRAGNLLVGIVCTPGTPGADLLAEAGVDRQVVEDGLAGAGPDHAEALATLGIDLDEVRRQAEETFGPGALDRTRAARGQWRGGHIPFEREAKKALELGLREAIRLGDRHIGTEHLLLGLLWPGSTAHTILAARGVTLEGMRAAVAEQGRGRASG</sequence>
<dbReference type="SUPFAM" id="SSF81923">
    <property type="entry name" value="Double Clp-N motif"/>
    <property type="match status" value="2"/>
</dbReference>
<evidence type="ECO:0000259" key="2">
    <source>
        <dbReference type="PROSITE" id="PS51903"/>
    </source>
</evidence>
<proteinExistence type="predicted"/>
<dbReference type="Gene3D" id="1.10.1780.10">
    <property type="entry name" value="Clp, N-terminal domain"/>
    <property type="match status" value="2"/>
</dbReference>
<organism evidence="3 4">
    <name type="scientific">Pseudonocardia endophytica</name>
    <dbReference type="NCBI Taxonomy" id="401976"/>
    <lineage>
        <taxon>Bacteria</taxon>
        <taxon>Bacillati</taxon>
        <taxon>Actinomycetota</taxon>
        <taxon>Actinomycetes</taxon>
        <taxon>Pseudonocardiales</taxon>
        <taxon>Pseudonocardiaceae</taxon>
        <taxon>Pseudonocardia</taxon>
    </lineage>
</organism>
<evidence type="ECO:0000256" key="1">
    <source>
        <dbReference type="PROSITE-ProRule" id="PRU01251"/>
    </source>
</evidence>
<dbReference type="EMBL" id="SMFZ01000001">
    <property type="protein sequence ID" value="TCK25457.1"/>
    <property type="molecule type" value="Genomic_DNA"/>
</dbReference>
<name>A0A4R1HS52_PSEEN</name>
<comment type="caution">
    <text evidence="3">The sequence shown here is derived from an EMBL/GenBank/DDBJ whole genome shotgun (WGS) entry which is preliminary data.</text>
</comment>
<evidence type="ECO:0000313" key="3">
    <source>
        <dbReference type="EMBL" id="TCK25457.1"/>
    </source>
</evidence>
<evidence type="ECO:0000313" key="4">
    <source>
        <dbReference type="Proteomes" id="UP000295560"/>
    </source>
</evidence>
<keyword evidence="1" id="KW-0677">Repeat</keyword>
<protein>
    <submittedName>
        <fullName evidence="3">ClpA/ClpB-like protein</fullName>
    </submittedName>
</protein>
<keyword evidence="4" id="KW-1185">Reference proteome</keyword>
<dbReference type="Proteomes" id="UP000295560">
    <property type="component" value="Unassembled WGS sequence"/>
</dbReference>
<feature type="domain" description="Clp R" evidence="2">
    <location>
        <begin position="2"/>
        <end position="178"/>
    </location>
</feature>
<dbReference type="AlphaFoldDB" id="A0A4R1HS52"/>
<accession>A0A4R1HS52</accession>
<dbReference type="OrthoDB" id="3628183at2"/>
<dbReference type="Pfam" id="PF02861">
    <property type="entry name" value="Clp_N"/>
    <property type="match status" value="1"/>
</dbReference>
<dbReference type="RefSeq" id="WP_132421761.1">
    <property type="nucleotide sequence ID" value="NZ_SMFZ01000001.1"/>
</dbReference>